<evidence type="ECO:0000259" key="3">
    <source>
        <dbReference type="Pfam" id="PF05569"/>
    </source>
</evidence>
<comment type="similarity">
    <text evidence="1">Belongs to the TonB-dependent receptor family.</text>
</comment>
<dbReference type="RefSeq" id="WP_304436725.1">
    <property type="nucleotide sequence ID" value="NZ_JAUKUC010000001.1"/>
</dbReference>
<dbReference type="PANTHER" id="PTHR34978">
    <property type="entry name" value="POSSIBLE SENSOR-TRANSDUCER PROTEIN BLAR"/>
    <property type="match status" value="1"/>
</dbReference>
<keyword evidence="2" id="KW-1133">Transmembrane helix</keyword>
<feature type="transmembrane region" description="Helical" evidence="2">
    <location>
        <begin position="6"/>
        <end position="26"/>
    </location>
</feature>
<dbReference type="CDD" id="cd07341">
    <property type="entry name" value="M56_BlaR1_MecR1_like"/>
    <property type="match status" value="1"/>
</dbReference>
<feature type="transmembrane region" description="Helical" evidence="2">
    <location>
        <begin position="262"/>
        <end position="280"/>
    </location>
</feature>
<dbReference type="EMBL" id="JAUKUC010000001">
    <property type="protein sequence ID" value="MDO1513947.1"/>
    <property type="molecule type" value="Genomic_DNA"/>
</dbReference>
<feature type="transmembrane region" description="Helical" evidence="2">
    <location>
        <begin position="38"/>
        <end position="55"/>
    </location>
</feature>
<dbReference type="PROSITE" id="PS52016">
    <property type="entry name" value="TONB_DEPENDENT_REC_3"/>
    <property type="match status" value="1"/>
</dbReference>
<evidence type="ECO:0000256" key="2">
    <source>
        <dbReference type="SAM" id="Phobius"/>
    </source>
</evidence>
<dbReference type="InterPro" id="IPR039426">
    <property type="entry name" value="TonB-dep_rcpt-like"/>
</dbReference>
<evidence type="ECO:0000313" key="5">
    <source>
        <dbReference type="Proteomes" id="UP001168579"/>
    </source>
</evidence>
<dbReference type="InterPro" id="IPR052173">
    <property type="entry name" value="Beta-lactam_resp_regulator"/>
</dbReference>
<evidence type="ECO:0000313" key="4">
    <source>
        <dbReference type="EMBL" id="MDO1513947.1"/>
    </source>
</evidence>
<reference evidence="4" key="2">
    <citation type="submission" date="2023-06" db="EMBL/GenBank/DDBJ databases">
        <authorList>
            <person name="Lucena T."/>
            <person name="Sun Q."/>
        </authorList>
    </citation>
    <scope>NUCLEOTIDE SEQUENCE</scope>
    <source>
        <strain evidence="4">CECT 8869</strain>
    </source>
</reference>
<evidence type="ECO:0000256" key="1">
    <source>
        <dbReference type="PROSITE-ProRule" id="PRU01360"/>
    </source>
</evidence>
<keyword evidence="1" id="KW-1134">Transmembrane beta strand</keyword>
<dbReference type="SUPFAM" id="SSF56935">
    <property type="entry name" value="Porins"/>
    <property type="match status" value="1"/>
</dbReference>
<keyword evidence="1 2" id="KW-0472">Membrane</keyword>
<keyword evidence="1" id="KW-0813">Transport</keyword>
<comment type="caution">
    <text evidence="4">The sequence shown here is derived from an EMBL/GenBank/DDBJ whole genome shotgun (WGS) entry which is preliminary data.</text>
</comment>
<dbReference type="Gene3D" id="2.170.130.10">
    <property type="entry name" value="TonB-dependent receptor, plug domain"/>
    <property type="match status" value="1"/>
</dbReference>
<keyword evidence="1 2" id="KW-0812">Transmembrane</keyword>
<dbReference type="Pfam" id="PF05569">
    <property type="entry name" value="Peptidase_M56"/>
    <property type="match status" value="1"/>
</dbReference>
<reference evidence="4" key="1">
    <citation type="journal article" date="2014" name="Int. J. Syst. Evol. Microbiol.">
        <title>Complete genome of a new Firmicutes species belonging to the dominant human colonic microbiota ('Ruminococcus bicirculans') reveals two chromosomes and a selective capacity to utilize plant glucans.</title>
        <authorList>
            <consortium name="NISC Comparative Sequencing Program"/>
            <person name="Wegmann U."/>
            <person name="Louis P."/>
            <person name="Goesmann A."/>
            <person name="Henrissat B."/>
            <person name="Duncan S.H."/>
            <person name="Flint H.J."/>
        </authorList>
    </citation>
    <scope>NUCLEOTIDE SEQUENCE</scope>
    <source>
        <strain evidence="4">CECT 8869</strain>
    </source>
</reference>
<dbReference type="InterPro" id="IPR037066">
    <property type="entry name" value="Plug_dom_sf"/>
</dbReference>
<keyword evidence="5" id="KW-1185">Reference proteome</keyword>
<protein>
    <submittedName>
        <fullName evidence="4">M56 family metallopeptidase</fullName>
    </submittedName>
</protein>
<keyword evidence="1" id="KW-0998">Cell outer membrane</keyword>
<feature type="domain" description="Peptidase M56" evidence="3">
    <location>
        <begin position="88"/>
        <end position="253"/>
    </location>
</feature>
<name>A0ABT8RU53_9FLAO</name>
<dbReference type="Proteomes" id="UP001168579">
    <property type="component" value="Unassembled WGS sequence"/>
</dbReference>
<dbReference type="InterPro" id="IPR008756">
    <property type="entry name" value="Peptidase_M56"/>
</dbReference>
<feature type="transmembrane region" description="Helical" evidence="2">
    <location>
        <begin position="88"/>
        <end position="107"/>
    </location>
</feature>
<gene>
    <name evidence="4" type="ORF">Q2T41_14905</name>
</gene>
<sequence length="489" mass="56136">MEAICFYILKSGVLLFLFYGSYYILLKNETLFRFNRHFLLSGLIISVLLPTFYITKNVTVPVYTIQQETTNITELIKYPLEGFLNTTLILTILYTVGALFFLARLFAQLIHLRKILKDGQIVYAQNTIHLRTNKNVLPFSFFKTIVYNPSKHNPEELAAIVAHEEVHAKQYHSIDILIMELILALQWFNPFVWLYRMALKQNLEYLADTENTQIKFNKKAYQYILLQQACSNYRLSIVNPFFNSLIKKRIVMINQKQSHQLNALKSLIIVPLLAFFLISFNTKEVYAISDSKVLTKPLNTIEVLIDKHTTDDELLKIKKELQKEKFDFSYTVVRNEEGFIKNISLQVTGGNKKNGEASSSFNSVADNDTIDPTYISIDLSTNRISIRNGKAEHKMIQVRTSPSKKLKITSKSDSDHDIEIMEEEGNTFLYIENDKQPLIYIDGKKSDHDILKSINPSNIATMNVIKGEAAITKFGKSAQNGVIEITTKN</sequence>
<proteinExistence type="inferred from homology"/>
<dbReference type="PANTHER" id="PTHR34978:SF3">
    <property type="entry name" value="SLR0241 PROTEIN"/>
    <property type="match status" value="1"/>
</dbReference>
<accession>A0ABT8RU53</accession>
<organism evidence="4 5">
    <name type="scientific">Maribacter confluentis</name>
    <dbReference type="NCBI Taxonomy" id="1656093"/>
    <lineage>
        <taxon>Bacteria</taxon>
        <taxon>Pseudomonadati</taxon>
        <taxon>Bacteroidota</taxon>
        <taxon>Flavobacteriia</taxon>
        <taxon>Flavobacteriales</taxon>
        <taxon>Flavobacteriaceae</taxon>
        <taxon>Maribacter</taxon>
    </lineage>
</organism>
<comment type="subcellular location">
    <subcellularLocation>
        <location evidence="1">Cell outer membrane</location>
        <topology evidence="1">Multi-pass membrane protein</topology>
    </subcellularLocation>
</comment>